<dbReference type="CDD" id="cd05167">
    <property type="entry name" value="PI4Kc_III_alpha"/>
    <property type="match status" value="1"/>
</dbReference>
<keyword evidence="3" id="KW-0808">Transferase</keyword>
<dbReference type="FunFam" id="1.25.40.70:FF:000011">
    <property type="entry name" value="Phosphatidylinositol 4-kinase alpha"/>
    <property type="match status" value="1"/>
</dbReference>
<dbReference type="OrthoDB" id="10264149at2759"/>
<dbReference type="PROSITE" id="PS50290">
    <property type="entry name" value="PI3_4_KINASE_3"/>
    <property type="match status" value="1"/>
</dbReference>
<dbReference type="Gene3D" id="1.10.1070.11">
    <property type="entry name" value="Phosphatidylinositol 3-/4-kinase, catalytic domain"/>
    <property type="match status" value="1"/>
</dbReference>
<dbReference type="PANTHER" id="PTHR10048">
    <property type="entry name" value="PHOSPHATIDYLINOSITOL KINASE"/>
    <property type="match status" value="1"/>
</dbReference>
<dbReference type="PROSITE" id="PS00915">
    <property type="entry name" value="PI3_4_KINASE_1"/>
    <property type="match status" value="1"/>
</dbReference>
<dbReference type="Gene3D" id="3.30.1010.10">
    <property type="entry name" value="Phosphatidylinositol 3-kinase Catalytic Subunit, Chain A, domain 4"/>
    <property type="match status" value="1"/>
</dbReference>
<dbReference type="EC" id="2.7.1.67" evidence="2"/>
<evidence type="ECO:0000256" key="1">
    <source>
        <dbReference type="ARBA" id="ARBA00006209"/>
    </source>
</evidence>
<dbReference type="RefSeq" id="XP_027203462.1">
    <property type="nucleotide sequence ID" value="XM_027347661.1"/>
</dbReference>
<dbReference type="GO" id="GO:0005737">
    <property type="term" value="C:cytoplasm"/>
    <property type="evidence" value="ECO:0007669"/>
    <property type="project" value="TreeGrafter"/>
</dbReference>
<dbReference type="Pfam" id="PF19274">
    <property type="entry name" value="PI4K_N"/>
    <property type="match status" value="3"/>
</dbReference>
<evidence type="ECO:0000313" key="8">
    <source>
        <dbReference type="Proteomes" id="UP000515146"/>
    </source>
</evidence>
<protein>
    <recommendedName>
        <fullName evidence="2">1-phosphatidylinositol 4-kinase</fullName>
        <ecNumber evidence="2">2.7.1.67</ecNumber>
    </recommendedName>
</protein>
<dbReference type="InterPro" id="IPR000403">
    <property type="entry name" value="PI3/4_kinase_cat_dom"/>
</dbReference>
<dbReference type="InterPro" id="IPR045495">
    <property type="entry name" value="PI4K_N"/>
</dbReference>
<dbReference type="FunFam" id="1.10.1070.11:FF:000005">
    <property type="entry name" value="Phosphatidylinositol 4-kinase, catalytic, alpha"/>
    <property type="match status" value="1"/>
</dbReference>
<dbReference type="InterPro" id="IPR018936">
    <property type="entry name" value="PI3/4_kinase_CS"/>
</dbReference>
<reference evidence="9" key="1">
    <citation type="submission" date="2025-08" db="UniProtKB">
        <authorList>
            <consortium name="RefSeq"/>
        </authorList>
    </citation>
    <scope>IDENTIFICATION</scope>
    <source>
        <strain evidence="9">Airmid</strain>
    </source>
</reference>
<dbReference type="GO" id="GO:0005886">
    <property type="term" value="C:plasma membrane"/>
    <property type="evidence" value="ECO:0007669"/>
    <property type="project" value="TreeGrafter"/>
</dbReference>
<feature type="region of interest" description="Disordered" evidence="5">
    <location>
        <begin position="1535"/>
        <end position="1555"/>
    </location>
</feature>
<evidence type="ECO:0000313" key="9">
    <source>
        <dbReference type="RefSeq" id="XP_027203462.1"/>
    </source>
</evidence>
<dbReference type="GO" id="GO:0046854">
    <property type="term" value="P:phosphatidylinositol phosphate biosynthetic process"/>
    <property type="evidence" value="ECO:0007669"/>
    <property type="project" value="InterPro"/>
</dbReference>
<evidence type="ECO:0000256" key="2">
    <source>
        <dbReference type="ARBA" id="ARBA00012169"/>
    </source>
</evidence>
<dbReference type="InterPro" id="IPR015433">
    <property type="entry name" value="PI3/4_kinase"/>
</dbReference>
<dbReference type="GO" id="GO:0048015">
    <property type="term" value="P:phosphatidylinositol-mediated signaling"/>
    <property type="evidence" value="ECO:0007669"/>
    <property type="project" value="TreeGrafter"/>
</dbReference>
<dbReference type="InterPro" id="IPR016024">
    <property type="entry name" value="ARM-type_fold"/>
</dbReference>
<evidence type="ECO:0000259" key="7">
    <source>
        <dbReference type="PROSITE" id="PS51545"/>
    </source>
</evidence>
<comment type="similarity">
    <text evidence="1">Belongs to the PI3/PI4-kinase family. Type III PI4K subfamily.</text>
</comment>
<dbReference type="InParanoid" id="A0A6P6YDQ7"/>
<dbReference type="OMA" id="MSQRDEN"/>
<dbReference type="InterPro" id="IPR011009">
    <property type="entry name" value="Kinase-like_dom_sf"/>
</dbReference>
<feature type="domain" description="PI3K/PI4K catalytic" evidence="6">
    <location>
        <begin position="1898"/>
        <end position="2164"/>
    </location>
</feature>
<gene>
    <name evidence="9" type="primary">LOC113797302</name>
</gene>
<dbReference type="Gene3D" id="1.25.40.70">
    <property type="entry name" value="Phosphatidylinositol 3-kinase, accessory domain (PIK)"/>
    <property type="match status" value="1"/>
</dbReference>
<feature type="compositionally biased region" description="Gly residues" evidence="5">
    <location>
        <begin position="1539"/>
        <end position="1552"/>
    </location>
</feature>
<evidence type="ECO:0000256" key="5">
    <source>
        <dbReference type="SAM" id="MobiDB-lite"/>
    </source>
</evidence>
<dbReference type="SMART" id="SM00145">
    <property type="entry name" value="PI3Ka"/>
    <property type="match status" value="1"/>
</dbReference>
<dbReference type="KEGG" id="dpte:113797302"/>
<dbReference type="Proteomes" id="UP000515146">
    <property type="component" value="Unplaced"/>
</dbReference>
<dbReference type="InterPro" id="IPR042236">
    <property type="entry name" value="PI3K_accessory_sf"/>
</dbReference>
<dbReference type="CTD" id="31247"/>
<evidence type="ECO:0000256" key="4">
    <source>
        <dbReference type="ARBA" id="ARBA00022777"/>
    </source>
</evidence>
<dbReference type="SMART" id="SM00146">
    <property type="entry name" value="PI3Kc"/>
    <property type="match status" value="1"/>
</dbReference>
<keyword evidence="4" id="KW-0418">Kinase</keyword>
<dbReference type="FunFam" id="3.30.1010.10:FF:000009">
    <property type="entry name" value="Phosphatidylinositol 4-kinase, catalytic, alpha"/>
    <property type="match status" value="1"/>
</dbReference>
<accession>A0A6P6YDQ7</accession>
<dbReference type="PROSITE" id="PS51545">
    <property type="entry name" value="PIK_HELICAL"/>
    <property type="match status" value="1"/>
</dbReference>
<dbReference type="InterPro" id="IPR001263">
    <property type="entry name" value="PI3K_accessory_dom"/>
</dbReference>
<organism evidence="8 9">
    <name type="scientific">Dermatophagoides pteronyssinus</name>
    <name type="common">European house dust mite</name>
    <dbReference type="NCBI Taxonomy" id="6956"/>
    <lineage>
        <taxon>Eukaryota</taxon>
        <taxon>Metazoa</taxon>
        <taxon>Ecdysozoa</taxon>
        <taxon>Arthropoda</taxon>
        <taxon>Chelicerata</taxon>
        <taxon>Arachnida</taxon>
        <taxon>Acari</taxon>
        <taxon>Acariformes</taxon>
        <taxon>Sarcoptiformes</taxon>
        <taxon>Astigmata</taxon>
        <taxon>Psoroptidia</taxon>
        <taxon>Analgoidea</taxon>
        <taxon>Pyroglyphidae</taxon>
        <taxon>Dermatophagoidinae</taxon>
        <taxon>Dermatophagoides</taxon>
    </lineage>
</organism>
<feature type="domain" description="PIK helical" evidence="7">
    <location>
        <begin position="1623"/>
        <end position="1797"/>
    </location>
</feature>
<dbReference type="PROSITE" id="PS00916">
    <property type="entry name" value="PI3_4_KINASE_2"/>
    <property type="match status" value="1"/>
</dbReference>
<keyword evidence="8" id="KW-1185">Reference proteome</keyword>
<sequence>MRIANHNNFFFNSIQNLARSCAKQKECPNNDAINFLFSCCPSLSPPSSVSTPTLSRSNKHRIQIDQKSQDSVVALIIYLLESNFQQKYCNLIVDYLLDLFDKLIDVEWIEVVKIYEQDRIPIAERFSFCLNTALTDIAYFCPELTEKIIEKQINQLERLTKLLIGFDKHDDDEQACIELCDHLLPLLLGLCRSLGRCPATTTKSRRRQCDKDDSNDDDDNVIQQESLFLKIFPQKCQPPKSDLSQEPTVDFDNNITINVPVGVYSSSSSSATAAATANTTIGGRKSIPKSDTNQSLRSKIATFAEQHSNHSNSNVKSLWEDVDYTSIFFHKYGSNFDWFINDNYSEYFHQVEHFKINFTHEYLQRLFQCFNSLLNKELLKKFDEIAMKIYERNKSSRILYYKQFNEIVHLAIISLLKSLLFLRQDLHTKFITEIEEFIKQLYLNYQSELSSKNPSTSTSIKIFKFNILTNALCLDLLVWTAQDETTADTLCFRISERLNAQHGHRLVITHLPIFLSCLNGLGYLVQSFPTTAISCISVLRDFLIVPSPILLKLTEQKHLQIIDCNQMITNDLLSNDYQGKYLIRTGGIVGGGDKFTLFNKLRDCAIDNLCICLRHGLKYDSHCIQASIASISNHLYQAEKSARESTIISMNTIVTLGRMAIKLSDIPRTVEIVFQFFQQRFCQPVSSIDSLIVEQLSEMAIARHCRDVVYDHAMKMFATITIKSSLAYNNNEQINYSHVSLPVINAYGYFARRLNQESDLIELLGRLLELFVQLGLEGKRANEKNPTTVKTSTSAGNLGILIPVIATITKRLPFLENPKPRLHKLFRDFWLYCVVMGFTSNTQLWPQDWYLGVKEIAAKSPLLKSSSHLRSDLHLNSAIRNDAVSGLELQEIRNQILGDLEYNSEVSAIINKLTFAQCIYLLSICRLEVFRIQTNNSINPFYIIMQYLEDHSIQKDKYGIWQCILSISDKIFKVFLEMMVKKPKNKLRDNELEEYSILLLVKFNNRQKQIRRAADRYLSGLVDRFPHLLWSKRVLTTMLNILEVLGHSLELNHMEGIVELQVPDTNYIIQLAETMEARENIVRDFGARCEGIIQEAVKWAPNITRSHLQEYMTNSRAALDDFGQHSGLTLAVHSIANCSAVNEKITLASMTTSTTTTVPSGKIPFFVRNKCSEFLSTTSIRTYYLGEISGMIKSLSSKQSKKLIIEKLIEDFQQSCSENDVYLHEQCIYRITAMIILSPDCDLHLFHLLCWAPVYLFSHKTIYSIISSWKWLLSARSDLELMFTKEMSTAWVATFDKKIGLFAPDSLNLDPLSLNNDQDLKPDTPYLGAHAEWVKFLNERIEIAKYSSLDQVEIFVNLLHRSLHISVGRIYYSTRNISTIGTRFRLLNCGLSLVQGETLLNSVSKFVLRERIYSAAIDYFCGPQICPSQKSTELRDDILSLIKFWQSLQADRKYLKSVHLPDIISIDNISQIYQPNQNQLHLTLDQRSLSIDTNLNQARYTPTGGSISGGIGAGGGWINTVPLSSNVSTLSKRSSAFKQGGGTTGAGGGTGGSQYKNKDQNNGYLDCFLKDYIRKRNLVLSLLAIEIEFLISWYNPLNLTDLSIPGEESVLKWFNQPMNERNLRDLVRLAWNISPSLAVFLPARFKNNEIVQEISRLVQIYPMAVCHIPEALDYLVTSDMILNERLELNYMLTWAPITPIKALSFFSRKYPNHPITVQFAIRNLFQTKPDVIMLFIPQLLQAVRYDAIGYITEFIKSIAKISQLLAHQFIWNMQTNMFKDEESQIRDLDVYDQYEMIIQTIVNSLSGPAKKFYEKEFDFFSKVTNISGEIRPYPKGEERKNALLRCLSKIDVQLGCYLPSKPEALVIDIDRLTGVPLQSAAKAPFLARFKIIYCGQDQLETLAMSEDNQDDQYIRSMGPEMWEAAIFKVGDDVRQDMLALQIIKLFKNVFKKVGLDLFLYPYRVVATAPGCGVIECVPNAKSRDQLGRKTDISLYDYFLTIYGDESSGRFQKARANFVKSMAAYSVVGFLLQIKDRHNGNIMIDEDGHIIHIDFGFMFESSPGGNLGFEPDIKLTDEMVQVMGGKIDAPAFQWFEILCVQAYLAIRPYRESIITLVSLMLDTGLPCFRGQTVKQLTTRFCPEYNDKDAATYMLQIIRDSFLNLRTRTYDMIQYYQNQIPY</sequence>
<dbReference type="Pfam" id="PF00613">
    <property type="entry name" value="PI3Ka"/>
    <property type="match status" value="1"/>
</dbReference>
<evidence type="ECO:0000256" key="3">
    <source>
        <dbReference type="ARBA" id="ARBA00022679"/>
    </source>
</evidence>
<dbReference type="InterPro" id="IPR036940">
    <property type="entry name" value="PI3/4_kinase_cat_sf"/>
</dbReference>
<dbReference type="GO" id="GO:0004430">
    <property type="term" value="F:1-phosphatidylinositol 4-kinase activity"/>
    <property type="evidence" value="ECO:0007669"/>
    <property type="project" value="UniProtKB-EC"/>
</dbReference>
<evidence type="ECO:0000259" key="6">
    <source>
        <dbReference type="PROSITE" id="PS50290"/>
    </source>
</evidence>
<dbReference type="SUPFAM" id="SSF56112">
    <property type="entry name" value="Protein kinase-like (PK-like)"/>
    <property type="match status" value="1"/>
</dbReference>
<name>A0A6P6YDQ7_DERPT</name>
<dbReference type="Pfam" id="PF00454">
    <property type="entry name" value="PI3_PI4_kinase"/>
    <property type="match status" value="1"/>
</dbReference>
<dbReference type="FunCoup" id="A0A6P6YDQ7">
    <property type="interactions" value="1786"/>
</dbReference>
<proteinExistence type="inferred from homology"/>
<dbReference type="PANTHER" id="PTHR10048:SF15">
    <property type="entry name" value="PHOSPHATIDYLINOSITOL 4-KINASE ALPHA"/>
    <property type="match status" value="1"/>
</dbReference>
<dbReference type="SUPFAM" id="SSF48371">
    <property type="entry name" value="ARM repeat"/>
    <property type="match status" value="1"/>
</dbReference>